<gene>
    <name evidence="1" type="ORF">Q9L58_004545</name>
</gene>
<evidence type="ECO:0008006" key="3">
    <source>
        <dbReference type="Google" id="ProtNLM"/>
    </source>
</evidence>
<dbReference type="Proteomes" id="UP001447188">
    <property type="component" value="Unassembled WGS sequence"/>
</dbReference>
<reference evidence="1 2" key="1">
    <citation type="submission" date="2024-02" db="EMBL/GenBank/DDBJ databases">
        <title>Discinaceae phylogenomics.</title>
        <authorList>
            <person name="Dirks A.C."/>
            <person name="James T.Y."/>
        </authorList>
    </citation>
    <scope>NUCLEOTIDE SEQUENCE [LARGE SCALE GENOMIC DNA]</scope>
    <source>
        <strain evidence="1 2">ACD0624</strain>
    </source>
</reference>
<comment type="caution">
    <text evidence="1">The sequence shown here is derived from an EMBL/GenBank/DDBJ whole genome shotgun (WGS) entry which is preliminary data.</text>
</comment>
<dbReference type="InterPro" id="IPR032675">
    <property type="entry name" value="LRR_dom_sf"/>
</dbReference>
<dbReference type="EMBL" id="JBBBZM010000049">
    <property type="protein sequence ID" value="KAL0636495.1"/>
    <property type="molecule type" value="Genomic_DNA"/>
</dbReference>
<proteinExistence type="predicted"/>
<evidence type="ECO:0000313" key="2">
    <source>
        <dbReference type="Proteomes" id="UP001447188"/>
    </source>
</evidence>
<accession>A0ABR3GKN2</accession>
<dbReference type="Gene3D" id="3.80.10.10">
    <property type="entry name" value="Ribonuclease Inhibitor"/>
    <property type="match status" value="1"/>
</dbReference>
<protein>
    <recommendedName>
        <fullName evidence="3">F-box domain-containing protein</fullName>
    </recommendedName>
</protein>
<name>A0ABR3GKN2_9PEZI</name>
<keyword evidence="2" id="KW-1185">Reference proteome</keyword>
<evidence type="ECO:0000313" key="1">
    <source>
        <dbReference type="EMBL" id="KAL0636495.1"/>
    </source>
</evidence>
<sequence>MEWLSRTPLYGLYIYLRPEPPPPPRSSRYIPQEIILRIFLSIEDGECPGCSICRINTLYSCCLVSRAANEAATKLLYSSLDLSFSTAIRLDKIPANGHRSPALKRGISKNPELMVERGRTVGNGKPYITDCPRHYKLWKERDRKYSFGEHERTLALLCRTLSGKNPRIARAVKEVRLPEKCQLPWELGSDSGTVNPKAAKIGPRLVEILGLLGCLESIGNLGNLATFVNLVPAVEPLQALILATVAKNDCWRDWDWGEHRNPRQLHYLSHLGINSAKGFMTIHSNWKNLRHLSLGTVLLEECVGNSFPFAHLPSLRSLEVAGGRSLAAIFGAIPPNQLSSLSIQPGSYGGYASRPLISYLQRRNENDPVAAQRLTSLTLLAAVDDATDSLRNFRLDHFISSLLESAPQLQRLALALAPCRNVSPLLIPTSLPNPLERLYAPGAKLQNLKLVISAHDWSWLVHSLKASMFPVLKTVAITHAQHVNGLEEALAQQTGARFMEELGPVYVAAKEKRCRMMDQELVTIFAVKKVSEGGVMLRFIARSEEDGILAGGARGYI</sequence>
<dbReference type="SUPFAM" id="SSF52047">
    <property type="entry name" value="RNI-like"/>
    <property type="match status" value="1"/>
</dbReference>
<organism evidence="1 2">
    <name type="scientific">Discina gigas</name>
    <dbReference type="NCBI Taxonomy" id="1032678"/>
    <lineage>
        <taxon>Eukaryota</taxon>
        <taxon>Fungi</taxon>
        <taxon>Dikarya</taxon>
        <taxon>Ascomycota</taxon>
        <taxon>Pezizomycotina</taxon>
        <taxon>Pezizomycetes</taxon>
        <taxon>Pezizales</taxon>
        <taxon>Discinaceae</taxon>
        <taxon>Discina</taxon>
    </lineage>
</organism>